<protein>
    <recommendedName>
        <fullName evidence="3">Small nuclear RNA activating complex (SNAPc), subunit SNAP43 protein</fullName>
    </recommendedName>
</protein>
<dbReference type="PANTHER" id="PTHR15131:SF3">
    <property type="entry name" value="SNRNA-ACTIVATING PROTEIN COMPLEX SUBUNIT 1"/>
    <property type="match status" value="1"/>
</dbReference>
<dbReference type="GO" id="GO:0043565">
    <property type="term" value="F:sequence-specific DNA binding"/>
    <property type="evidence" value="ECO:0000318"/>
    <property type="project" value="GO_Central"/>
</dbReference>
<keyword evidence="2" id="KW-1185">Reference proteome</keyword>
<dbReference type="Gramene" id="ERM99057">
    <property type="protein sequence ID" value="ERM99057"/>
    <property type="gene ID" value="AMTR_s00101p00081600"/>
</dbReference>
<dbReference type="Pfam" id="PF09808">
    <property type="entry name" value="SNAPC1"/>
    <property type="match status" value="1"/>
</dbReference>
<dbReference type="OrthoDB" id="20127at2759"/>
<dbReference type="KEGG" id="atr:18427084"/>
<gene>
    <name evidence="1" type="ORF">AMTR_s00101p00081600</name>
</gene>
<proteinExistence type="predicted"/>
<evidence type="ECO:0008006" key="3">
    <source>
        <dbReference type="Google" id="ProtNLM"/>
    </source>
</evidence>
<reference evidence="2" key="1">
    <citation type="journal article" date="2013" name="Science">
        <title>The Amborella genome and the evolution of flowering plants.</title>
        <authorList>
            <consortium name="Amborella Genome Project"/>
        </authorList>
    </citation>
    <scope>NUCLEOTIDE SEQUENCE [LARGE SCALE GENOMIC DNA]</scope>
</reference>
<dbReference type="AlphaFoldDB" id="W1NU09"/>
<dbReference type="PANTHER" id="PTHR15131">
    <property type="entry name" value="SMALL NUCLEAR RNA ACTIVATING COMPLEX, POLYPEPTIDE 1"/>
    <property type="match status" value="1"/>
</dbReference>
<dbReference type="Proteomes" id="UP000017836">
    <property type="component" value="Unassembled WGS sequence"/>
</dbReference>
<dbReference type="InterPro" id="IPR019188">
    <property type="entry name" value="SNAPC1"/>
</dbReference>
<organism evidence="1 2">
    <name type="scientific">Amborella trichopoda</name>
    <dbReference type="NCBI Taxonomy" id="13333"/>
    <lineage>
        <taxon>Eukaryota</taxon>
        <taxon>Viridiplantae</taxon>
        <taxon>Streptophyta</taxon>
        <taxon>Embryophyta</taxon>
        <taxon>Tracheophyta</taxon>
        <taxon>Spermatophyta</taxon>
        <taxon>Magnoliopsida</taxon>
        <taxon>Amborellales</taxon>
        <taxon>Amborellaceae</taxon>
        <taxon>Amborella</taxon>
    </lineage>
</organism>
<dbReference type="HOGENOM" id="CLU_057452_0_0_1"/>
<dbReference type="OMA" id="ADFKRVW"/>
<evidence type="ECO:0000313" key="1">
    <source>
        <dbReference type="EMBL" id="ERM99057.1"/>
    </source>
</evidence>
<dbReference type="GO" id="GO:0042796">
    <property type="term" value="P:snRNA transcription by RNA polymerase III"/>
    <property type="evidence" value="ECO:0000318"/>
    <property type="project" value="GO_Central"/>
</dbReference>
<dbReference type="eggNOG" id="ENOG502QVHE">
    <property type="taxonomic scope" value="Eukaryota"/>
</dbReference>
<dbReference type="GO" id="GO:0042795">
    <property type="term" value="P:snRNA transcription by RNA polymerase II"/>
    <property type="evidence" value="ECO:0000318"/>
    <property type="project" value="GO_Central"/>
</dbReference>
<accession>W1NU09</accession>
<sequence>MDLTPFKRDVDDLLGEFIEIGAVTLAEMKKVWVSRKFTYIYEAMPSSHNLAFFMQALYAHAIGYMVTEGSLSKRLGGLYCLYCLYETQPFVPPFKIYLSLVELQKLKILVADAKRNGIEIALAVVKRMLSKNMFLFGHVNANEDSVTAVISGITKQQNTQIRAAHDMLLSNSKIEEHVNMDLSSKLDLEGLKNLSADYAKTKASALQEAGKVVRVEDIEHIAIQEETAGERVAKIAEEWELQRQAYYREIGTDGATCMNNDTNGCNDFENQLELMLEDHSSV</sequence>
<dbReference type="GO" id="GO:0019185">
    <property type="term" value="C:snRNA-activating protein complex"/>
    <property type="evidence" value="ECO:0000318"/>
    <property type="project" value="GO_Central"/>
</dbReference>
<evidence type="ECO:0000313" key="2">
    <source>
        <dbReference type="Proteomes" id="UP000017836"/>
    </source>
</evidence>
<dbReference type="EMBL" id="KI395058">
    <property type="protein sequence ID" value="ERM99057.1"/>
    <property type="molecule type" value="Genomic_DNA"/>
</dbReference>
<name>W1NU09_AMBTC</name>